<dbReference type="EMBL" id="VUOB01000064">
    <property type="protein sequence ID" value="KAA2253886.1"/>
    <property type="molecule type" value="Genomic_DNA"/>
</dbReference>
<gene>
    <name evidence="1" type="ORF">F0L68_31945</name>
</gene>
<reference evidence="1 2" key="2">
    <citation type="submission" date="2019-09" db="EMBL/GenBank/DDBJ databases">
        <authorList>
            <person name="Jin C."/>
        </authorList>
    </citation>
    <scope>NUCLEOTIDE SEQUENCE [LARGE SCALE GENOMIC DNA]</scope>
    <source>
        <strain evidence="1 2">AN110305</strain>
    </source>
</reference>
<dbReference type="RefSeq" id="WP_149853580.1">
    <property type="nucleotide sequence ID" value="NZ_VUOB01000064.1"/>
</dbReference>
<reference evidence="1 2" key="1">
    <citation type="submission" date="2019-09" db="EMBL/GenBank/DDBJ databases">
        <title>Goodfellowia gen. nov., a new genus of the Pseudonocardineae related to Actinoalloteichus, containing Goodfellowia coeruleoviolacea gen. nov., comb. nov. gen. nov., comb. nov.</title>
        <authorList>
            <person name="Labeda D."/>
        </authorList>
    </citation>
    <scope>NUCLEOTIDE SEQUENCE [LARGE SCALE GENOMIC DNA]</scope>
    <source>
        <strain evidence="1 2">AN110305</strain>
    </source>
</reference>
<dbReference type="OrthoDB" id="2730767at2"/>
<accession>A0A5B2WTM3</accession>
<name>A0A5B2WTM3_9PSEU</name>
<dbReference type="AlphaFoldDB" id="A0A5B2WTM3"/>
<organism evidence="1 2">
    <name type="scientific">Solihabitans fulvus</name>
    <dbReference type="NCBI Taxonomy" id="1892852"/>
    <lineage>
        <taxon>Bacteria</taxon>
        <taxon>Bacillati</taxon>
        <taxon>Actinomycetota</taxon>
        <taxon>Actinomycetes</taxon>
        <taxon>Pseudonocardiales</taxon>
        <taxon>Pseudonocardiaceae</taxon>
        <taxon>Solihabitans</taxon>
    </lineage>
</organism>
<protein>
    <submittedName>
        <fullName evidence="1">Uncharacterized protein</fullName>
    </submittedName>
</protein>
<sequence length="264" mass="29774">MDKRALRILNSAYWGPTGWLKPTADRPPPEDRAYAEQAGYMFPPLAIGHDELIALVRDAADQTTLRAASDAFVASLSTRSLRHRPVLSSFLVARSMPDHTYLHSDYGCQVCGAWPDREVDRSIFNFERHKWGGTRFLEPAFVWFALDRFAHEDQPEPTAEDQRIRRQILSDLADLPPKATATNGERALRAMRSNQDERLGVMEILAIADILQDPAHPGFLNGFVPFAEREDVTARHMDLGYPAGWWRRSHGINATAVDAVFPQP</sequence>
<keyword evidence="2" id="KW-1185">Reference proteome</keyword>
<comment type="caution">
    <text evidence="1">The sequence shown here is derived from an EMBL/GenBank/DDBJ whole genome shotgun (WGS) entry which is preliminary data.</text>
</comment>
<evidence type="ECO:0000313" key="1">
    <source>
        <dbReference type="EMBL" id="KAA2253886.1"/>
    </source>
</evidence>
<evidence type="ECO:0000313" key="2">
    <source>
        <dbReference type="Proteomes" id="UP000323454"/>
    </source>
</evidence>
<proteinExistence type="predicted"/>
<dbReference type="Proteomes" id="UP000323454">
    <property type="component" value="Unassembled WGS sequence"/>
</dbReference>